<comment type="caution">
    <text evidence="1">The sequence shown here is derived from an EMBL/GenBank/DDBJ whole genome shotgun (WGS) entry which is preliminary data.</text>
</comment>
<proteinExistence type="predicted"/>
<evidence type="ECO:0000313" key="1">
    <source>
        <dbReference type="EMBL" id="KAJ8667647.1"/>
    </source>
</evidence>
<organism evidence="1 2">
    <name type="scientific">Eretmocerus hayati</name>
    <dbReference type="NCBI Taxonomy" id="131215"/>
    <lineage>
        <taxon>Eukaryota</taxon>
        <taxon>Metazoa</taxon>
        <taxon>Ecdysozoa</taxon>
        <taxon>Arthropoda</taxon>
        <taxon>Hexapoda</taxon>
        <taxon>Insecta</taxon>
        <taxon>Pterygota</taxon>
        <taxon>Neoptera</taxon>
        <taxon>Endopterygota</taxon>
        <taxon>Hymenoptera</taxon>
        <taxon>Apocrita</taxon>
        <taxon>Proctotrupomorpha</taxon>
        <taxon>Chalcidoidea</taxon>
        <taxon>Aphelinidae</taxon>
        <taxon>Aphelininae</taxon>
        <taxon>Eretmocerus</taxon>
    </lineage>
</organism>
<accession>A0ACC2NBC3</accession>
<evidence type="ECO:0000313" key="2">
    <source>
        <dbReference type="Proteomes" id="UP001239111"/>
    </source>
</evidence>
<reference evidence="1" key="1">
    <citation type="submission" date="2023-04" db="EMBL/GenBank/DDBJ databases">
        <title>A chromosome-level genome assembly of the parasitoid wasp Eretmocerus hayati.</title>
        <authorList>
            <person name="Zhong Y."/>
            <person name="Liu S."/>
            <person name="Liu Y."/>
        </authorList>
    </citation>
    <scope>NUCLEOTIDE SEQUENCE</scope>
    <source>
        <strain evidence="1">ZJU_SS_LIU_2023</strain>
    </source>
</reference>
<name>A0ACC2NBC3_9HYME</name>
<sequence>MVTNMDVSDLSETESEYSESPSDTNSTESDTGSADSHLQGIWAEEHRAIETDNGDQYAHLIRDDGARNPDIVLSEETPNAKEFPLYTSCRVNQRQSEAMHLAKALAFNNSNKDLEASLRCTNLHLPYELSEYRSLHMFNQSLPEPKMVQYYYCIPCERIIDFAARSSASCSKCGVEYEKKGLKKKKQYFTNVSLREQLIRFLTSETSQHLRKECEESDIVNSAIYKKKRRNGVIALDDLSLTGFTDGVQPYKHTRDKMWPLAAHLLLMVLDTPARSPCQCRKPFNSRFGCPYCLNEGIRIKVGDGSARVYLGGVIEPRTQTMHKEHLRQVMATGEVQKGVLGPSILMLLKAIHIVFSFVPEYMHCGPLGVVKSFTRAWFLPKYRGKPFYLGERKMKVFNERMTSIKPTSEITRLPREYGEDNKASQMKNIAIYYSLPCLAGLMEQKYYDHWFLFVYGLTLCLRDRVSDDDRRRAKKAFDLFCEQIEELYGQEFKRFNSHLFEHITDYVQLFGALWAWSAFPFEHFNGVLAKCYHGTQHVPEQMIRVADRLAHLRNEAHIFNSPDCDPKVTKYFLELTTNCNITRIIEHGSDLRVCTPGRELVLSPLQKEVIEATIDDSICNECISYQRFIYKRRVFTSCSYTRSQDRINHMISTNDGGLVKVTNLICAKSQNSSEDNYLVIGQRLIELDEKLCEYSEFDSNDFSKIVRESAQIVCYRFSSIREKFVCIPMADDKLCLVPVVNTMETD</sequence>
<dbReference type="EMBL" id="CM056744">
    <property type="protein sequence ID" value="KAJ8667647.1"/>
    <property type="molecule type" value="Genomic_DNA"/>
</dbReference>
<gene>
    <name evidence="1" type="ORF">QAD02_009310</name>
</gene>
<protein>
    <submittedName>
        <fullName evidence="1">Uncharacterized protein</fullName>
    </submittedName>
</protein>
<dbReference type="Proteomes" id="UP001239111">
    <property type="component" value="Chromosome 4"/>
</dbReference>
<keyword evidence="2" id="KW-1185">Reference proteome</keyword>